<dbReference type="Gene3D" id="3.10.105.10">
    <property type="entry name" value="Dipeptide-binding Protein, Domain 3"/>
    <property type="match status" value="1"/>
</dbReference>
<evidence type="ECO:0000256" key="4">
    <source>
        <dbReference type="SAM" id="SignalP"/>
    </source>
</evidence>
<dbReference type="PIRSF" id="PIRSF002741">
    <property type="entry name" value="MppA"/>
    <property type="match status" value="1"/>
</dbReference>
<evidence type="ECO:0000256" key="1">
    <source>
        <dbReference type="ARBA" id="ARBA00005695"/>
    </source>
</evidence>
<protein>
    <submittedName>
        <fullName evidence="6">ABC transporter substrate-binding protein</fullName>
    </submittedName>
</protein>
<dbReference type="EMBL" id="JBCLUF010000022">
    <property type="protein sequence ID" value="MEY8662590.1"/>
    <property type="molecule type" value="Genomic_DNA"/>
</dbReference>
<proteinExistence type="inferred from homology"/>
<feature type="chain" id="PRO_5046043703" evidence="4">
    <location>
        <begin position="26"/>
        <end position="572"/>
    </location>
</feature>
<evidence type="ECO:0000259" key="5">
    <source>
        <dbReference type="Pfam" id="PF00496"/>
    </source>
</evidence>
<evidence type="ECO:0000256" key="2">
    <source>
        <dbReference type="ARBA" id="ARBA00022448"/>
    </source>
</evidence>
<name>A0ABV4DQ36_9LACO</name>
<keyword evidence="7" id="KW-1185">Reference proteome</keyword>
<dbReference type="PANTHER" id="PTHR30290">
    <property type="entry name" value="PERIPLASMIC BINDING COMPONENT OF ABC TRANSPORTER"/>
    <property type="match status" value="1"/>
</dbReference>
<evidence type="ECO:0000256" key="3">
    <source>
        <dbReference type="ARBA" id="ARBA00022729"/>
    </source>
</evidence>
<feature type="signal peptide" evidence="4">
    <location>
        <begin position="1"/>
        <end position="25"/>
    </location>
</feature>
<feature type="domain" description="Solute-binding protein family 5" evidence="5">
    <location>
        <begin position="100"/>
        <end position="488"/>
    </location>
</feature>
<dbReference type="RefSeq" id="WP_369942247.1">
    <property type="nucleotide sequence ID" value="NZ_JBCLUF010000022.1"/>
</dbReference>
<dbReference type="InterPro" id="IPR030678">
    <property type="entry name" value="Peptide/Ni-bd"/>
</dbReference>
<keyword evidence="3 4" id="KW-0732">Signal</keyword>
<dbReference type="Proteomes" id="UP001565236">
    <property type="component" value="Unassembled WGS sequence"/>
</dbReference>
<evidence type="ECO:0000313" key="6">
    <source>
        <dbReference type="EMBL" id="MEY8662590.1"/>
    </source>
</evidence>
<dbReference type="Pfam" id="PF00496">
    <property type="entry name" value="SBP_bac_5"/>
    <property type="match status" value="1"/>
</dbReference>
<dbReference type="PANTHER" id="PTHR30290:SF9">
    <property type="entry name" value="OLIGOPEPTIDE-BINDING PROTEIN APPA"/>
    <property type="match status" value="1"/>
</dbReference>
<dbReference type="SUPFAM" id="SSF53850">
    <property type="entry name" value="Periplasmic binding protein-like II"/>
    <property type="match status" value="1"/>
</dbReference>
<keyword evidence="2" id="KW-0813">Transport</keyword>
<accession>A0ABV4DQ36</accession>
<dbReference type="InterPro" id="IPR039424">
    <property type="entry name" value="SBP_5"/>
</dbReference>
<sequence>MSKKLWGVVLVVSLLTFLGAFTAQASEYQTSYTPKGPIKKGGTLKVGYVSDDAFKGIFAQELSSDGLSSNVSQFGTIPLFKVDRNNHYIKGGLADLDFERKAKTATVTIKPKTRWSDGAQVTARDLVFAYELLASPKTNSPYYSEKLENIEGMHAFHTGQAQQIKGLEVKGEKKLVLHFKDFVPGIEYAGSGYLWPVAEPYHYLKDIPLDQLAQSDRISEHALFYGPFKLEKMIPGEVTKWGRNKYYGGSPAKLSNITLEVVPSAQAGQALKLRKYDLFYNAEAVQKIARATKAYQILGSLTPDYTYLGFKVGHKNAAGESVMDKDAPLADRDLRQALAYAMNTKQIVNKLSSGLMVPATSVVSPAYGPYHDEKLKAYPFDLKKAEQLLDEAGYKRGKDGYRLRPNGEKLNLVLMASGGKKWEVLAQNYLQLWKKIGVKVTLYGDRMQEPNVFHEKLHSDNTKFDMWLGTWSLNDEPTAVTMLYTRDSPLNYGNFATKENQALIASLNSKQAFASHYRIKQLNKWQAYMKKEAFVIPMMNMYRLVIVSDHVSGMSLSTNRYDIWGNVGLVAD</sequence>
<comment type="caution">
    <text evidence="6">The sequence shown here is derived from an EMBL/GenBank/DDBJ whole genome shotgun (WGS) entry which is preliminary data.</text>
</comment>
<dbReference type="InterPro" id="IPR000914">
    <property type="entry name" value="SBP_5_dom"/>
</dbReference>
<gene>
    <name evidence="6" type="ORF">AALT52_06795</name>
</gene>
<comment type="similarity">
    <text evidence="1">Belongs to the bacterial solute-binding protein 5 family.</text>
</comment>
<reference evidence="6 7" key="1">
    <citation type="submission" date="2024-03" db="EMBL/GenBank/DDBJ databases">
        <title>Mouse gut bacterial collection (mGBC) of GemPharmatech.</title>
        <authorList>
            <person name="He Y."/>
            <person name="Dong L."/>
            <person name="Wu D."/>
            <person name="Gao X."/>
            <person name="Lin Z."/>
        </authorList>
    </citation>
    <scope>NUCLEOTIDE SEQUENCE [LARGE SCALE GENOMIC DNA]</scope>
    <source>
        <strain evidence="6 7">15-30</strain>
    </source>
</reference>
<evidence type="ECO:0000313" key="7">
    <source>
        <dbReference type="Proteomes" id="UP001565236"/>
    </source>
</evidence>
<organism evidence="6 7">
    <name type="scientific">Ligilactobacillus faecis</name>
    <dbReference type="NCBI Taxonomy" id="762833"/>
    <lineage>
        <taxon>Bacteria</taxon>
        <taxon>Bacillati</taxon>
        <taxon>Bacillota</taxon>
        <taxon>Bacilli</taxon>
        <taxon>Lactobacillales</taxon>
        <taxon>Lactobacillaceae</taxon>
        <taxon>Ligilactobacillus</taxon>
    </lineage>
</organism>
<dbReference type="Gene3D" id="3.40.190.10">
    <property type="entry name" value="Periplasmic binding protein-like II"/>
    <property type="match status" value="1"/>
</dbReference>